<dbReference type="InterPro" id="IPR001818">
    <property type="entry name" value="Pept_M10_metallopeptidase"/>
</dbReference>
<protein>
    <submittedName>
        <fullName evidence="6">Matrixin family metalloprotease</fullName>
        <ecNumber evidence="6">3.4.24.-</ecNumber>
    </submittedName>
</protein>
<feature type="domain" description="Peptidase M10 metallopeptidase" evidence="5">
    <location>
        <begin position="48"/>
        <end position="159"/>
    </location>
</feature>
<keyword evidence="3 6" id="KW-0378">Hydrolase</keyword>
<dbReference type="EMBL" id="JBHUEM010000052">
    <property type="protein sequence ID" value="MFD1738958.1"/>
    <property type="molecule type" value="Genomic_DNA"/>
</dbReference>
<sequence length="168" mass="19003">MFRLKNFYNMIGTVTVAAMLLFSINPAESHAKLQGWDLVDSGKHLDWDADTKYTSTVSSAVSIWEGYKPGIIRPDSATVVEDVYIFDYYEVSNTIAQTSSAGTMKFNDYKFQGYNSEERLHTAIHEFGHALGLDHTWGMYDVMQQGRLSINSLSNTDESSYDEAYSTY</sequence>
<evidence type="ECO:0000259" key="5">
    <source>
        <dbReference type="Pfam" id="PF00413"/>
    </source>
</evidence>
<evidence type="ECO:0000313" key="7">
    <source>
        <dbReference type="Proteomes" id="UP001597214"/>
    </source>
</evidence>
<accession>A0ABW4LXP9</accession>
<dbReference type="SUPFAM" id="SSF55486">
    <property type="entry name" value="Metalloproteases ('zincins'), catalytic domain"/>
    <property type="match status" value="1"/>
</dbReference>
<dbReference type="InterPro" id="IPR024079">
    <property type="entry name" value="MetalloPept_cat_dom_sf"/>
</dbReference>
<keyword evidence="1" id="KW-0645">Protease</keyword>
<keyword evidence="4" id="KW-0862">Zinc</keyword>
<evidence type="ECO:0000313" key="6">
    <source>
        <dbReference type="EMBL" id="MFD1738958.1"/>
    </source>
</evidence>
<organism evidence="6 7">
    <name type="scientific">Bacillus salitolerans</name>
    <dbReference type="NCBI Taxonomy" id="1437434"/>
    <lineage>
        <taxon>Bacteria</taxon>
        <taxon>Bacillati</taxon>
        <taxon>Bacillota</taxon>
        <taxon>Bacilli</taxon>
        <taxon>Bacillales</taxon>
        <taxon>Bacillaceae</taxon>
        <taxon>Bacillus</taxon>
    </lineage>
</organism>
<proteinExistence type="predicted"/>
<dbReference type="EC" id="3.4.24.-" evidence="6"/>
<comment type="caution">
    <text evidence="6">The sequence shown here is derived from an EMBL/GenBank/DDBJ whole genome shotgun (WGS) entry which is preliminary data.</text>
</comment>
<name>A0ABW4LXP9_9BACI</name>
<evidence type="ECO:0000256" key="1">
    <source>
        <dbReference type="ARBA" id="ARBA00022670"/>
    </source>
</evidence>
<reference evidence="7" key="1">
    <citation type="journal article" date="2019" name="Int. J. Syst. Evol. Microbiol.">
        <title>The Global Catalogue of Microorganisms (GCM) 10K type strain sequencing project: providing services to taxonomists for standard genome sequencing and annotation.</title>
        <authorList>
            <consortium name="The Broad Institute Genomics Platform"/>
            <consortium name="The Broad Institute Genome Sequencing Center for Infectious Disease"/>
            <person name="Wu L."/>
            <person name="Ma J."/>
        </authorList>
    </citation>
    <scope>NUCLEOTIDE SEQUENCE [LARGE SCALE GENOMIC DNA]</scope>
    <source>
        <strain evidence="7">CCUG 49339</strain>
    </source>
</reference>
<keyword evidence="6" id="KW-0482">Metalloprotease</keyword>
<dbReference type="Pfam" id="PF00413">
    <property type="entry name" value="Peptidase_M10"/>
    <property type="match status" value="1"/>
</dbReference>
<keyword evidence="2" id="KW-0479">Metal-binding</keyword>
<dbReference type="GO" id="GO:0008237">
    <property type="term" value="F:metallopeptidase activity"/>
    <property type="evidence" value="ECO:0007669"/>
    <property type="project" value="UniProtKB-KW"/>
</dbReference>
<dbReference type="Proteomes" id="UP001597214">
    <property type="component" value="Unassembled WGS sequence"/>
</dbReference>
<gene>
    <name evidence="6" type="ORF">ACFSCX_20815</name>
</gene>
<evidence type="ECO:0000256" key="3">
    <source>
        <dbReference type="ARBA" id="ARBA00022801"/>
    </source>
</evidence>
<evidence type="ECO:0000256" key="2">
    <source>
        <dbReference type="ARBA" id="ARBA00022723"/>
    </source>
</evidence>
<dbReference type="Gene3D" id="3.40.390.10">
    <property type="entry name" value="Collagenase (Catalytic Domain)"/>
    <property type="match status" value="1"/>
</dbReference>
<dbReference type="RefSeq" id="WP_377930185.1">
    <property type="nucleotide sequence ID" value="NZ_JBHUEM010000052.1"/>
</dbReference>
<evidence type="ECO:0000256" key="4">
    <source>
        <dbReference type="ARBA" id="ARBA00022833"/>
    </source>
</evidence>
<keyword evidence="7" id="KW-1185">Reference proteome</keyword>